<name>A0A4Y2MTP6_ARAVE</name>
<dbReference type="AlphaFoldDB" id="A0A4Y2MTP6"/>
<keyword evidence="2" id="KW-1185">Reference proteome</keyword>
<evidence type="ECO:0000313" key="2">
    <source>
        <dbReference type="Proteomes" id="UP000499080"/>
    </source>
</evidence>
<gene>
    <name evidence="1" type="ORF">AVEN_34500_1</name>
</gene>
<sequence length="104" mass="12117">MQLFTRIAALFQSNENLRDRLKDELSPLLLDKVSLKKNAKSTLAAIIESFQQSVKSPSTYLYVINEGFLLYALAWGERDTYRNICLKYVRFQQKRFSPCDTVVF</sequence>
<dbReference type="EMBL" id="BGPR01007816">
    <property type="protein sequence ID" value="GBN29750.1"/>
    <property type="molecule type" value="Genomic_DNA"/>
</dbReference>
<evidence type="ECO:0000313" key="1">
    <source>
        <dbReference type="EMBL" id="GBN29750.1"/>
    </source>
</evidence>
<proteinExistence type="predicted"/>
<organism evidence="1 2">
    <name type="scientific">Araneus ventricosus</name>
    <name type="common">Orbweaver spider</name>
    <name type="synonym">Epeira ventricosa</name>
    <dbReference type="NCBI Taxonomy" id="182803"/>
    <lineage>
        <taxon>Eukaryota</taxon>
        <taxon>Metazoa</taxon>
        <taxon>Ecdysozoa</taxon>
        <taxon>Arthropoda</taxon>
        <taxon>Chelicerata</taxon>
        <taxon>Arachnida</taxon>
        <taxon>Araneae</taxon>
        <taxon>Araneomorphae</taxon>
        <taxon>Entelegynae</taxon>
        <taxon>Araneoidea</taxon>
        <taxon>Araneidae</taxon>
        <taxon>Araneus</taxon>
    </lineage>
</organism>
<comment type="caution">
    <text evidence="1">The sequence shown here is derived from an EMBL/GenBank/DDBJ whole genome shotgun (WGS) entry which is preliminary data.</text>
</comment>
<reference evidence="1 2" key="1">
    <citation type="journal article" date="2019" name="Sci. Rep.">
        <title>Orb-weaving spider Araneus ventricosus genome elucidates the spidroin gene catalogue.</title>
        <authorList>
            <person name="Kono N."/>
            <person name="Nakamura H."/>
            <person name="Ohtoshi R."/>
            <person name="Moran D.A.P."/>
            <person name="Shinohara A."/>
            <person name="Yoshida Y."/>
            <person name="Fujiwara M."/>
            <person name="Mori M."/>
            <person name="Tomita M."/>
            <person name="Arakawa K."/>
        </authorList>
    </citation>
    <scope>NUCLEOTIDE SEQUENCE [LARGE SCALE GENOMIC DNA]</scope>
</reference>
<accession>A0A4Y2MTP6</accession>
<dbReference type="Proteomes" id="UP000499080">
    <property type="component" value="Unassembled WGS sequence"/>
</dbReference>
<protein>
    <submittedName>
        <fullName evidence="1">Uncharacterized protein</fullName>
    </submittedName>
</protein>